<feature type="compositionally biased region" description="Polar residues" evidence="10">
    <location>
        <begin position="13"/>
        <end position="24"/>
    </location>
</feature>
<evidence type="ECO:0000256" key="7">
    <source>
        <dbReference type="ARBA" id="ARBA00023212"/>
    </source>
</evidence>
<evidence type="ECO:0000256" key="5">
    <source>
        <dbReference type="ARBA" id="ARBA00022846"/>
    </source>
</evidence>
<comment type="similarity">
    <text evidence="2">Belongs to the flagellar radial spoke RSP3 family.</text>
</comment>
<keyword evidence="7" id="KW-0206">Cytoskeleton</keyword>
<keyword evidence="8" id="KW-0966">Cell projection</keyword>
<keyword evidence="3" id="KW-0963">Cytoplasm</keyword>
<evidence type="ECO:0000256" key="4">
    <source>
        <dbReference type="ARBA" id="ARBA00022553"/>
    </source>
</evidence>
<dbReference type="Proteomes" id="UP001485043">
    <property type="component" value="Unassembled WGS sequence"/>
</dbReference>
<dbReference type="GO" id="GO:0005929">
    <property type="term" value="C:cilium"/>
    <property type="evidence" value="ECO:0007669"/>
    <property type="project" value="TreeGrafter"/>
</dbReference>
<dbReference type="AlphaFoldDB" id="A0AAW1RQI8"/>
<reference evidence="11 12" key="1">
    <citation type="journal article" date="2024" name="Nat. Commun.">
        <title>Phylogenomics reveals the evolutionary origins of lichenization in chlorophyte algae.</title>
        <authorList>
            <person name="Puginier C."/>
            <person name="Libourel C."/>
            <person name="Otte J."/>
            <person name="Skaloud P."/>
            <person name="Haon M."/>
            <person name="Grisel S."/>
            <person name="Petersen M."/>
            <person name="Berrin J.G."/>
            <person name="Delaux P.M."/>
            <person name="Dal Grande F."/>
            <person name="Keller J."/>
        </authorList>
    </citation>
    <scope>NUCLEOTIDE SEQUENCE [LARGE SCALE GENOMIC DNA]</scope>
    <source>
        <strain evidence="11 12">SAG 2523</strain>
    </source>
</reference>
<feature type="compositionally biased region" description="Pro residues" evidence="10">
    <location>
        <begin position="79"/>
        <end position="88"/>
    </location>
</feature>
<dbReference type="EMBL" id="JALJOV010002048">
    <property type="protein sequence ID" value="KAK9835923.1"/>
    <property type="molecule type" value="Genomic_DNA"/>
</dbReference>
<keyword evidence="9" id="KW-0175">Coiled coil</keyword>
<feature type="region of interest" description="Disordered" evidence="10">
    <location>
        <begin position="366"/>
        <end position="385"/>
    </location>
</feature>
<dbReference type="PANTHER" id="PTHR21648">
    <property type="entry name" value="FLAGELLAR RADIAL SPOKE PROTEIN 3"/>
    <property type="match status" value="1"/>
</dbReference>
<evidence type="ECO:0008006" key="13">
    <source>
        <dbReference type="Google" id="ProtNLM"/>
    </source>
</evidence>
<dbReference type="InterPro" id="IPR009290">
    <property type="entry name" value="Radial_spoke_3"/>
</dbReference>
<accession>A0AAW1RQI8</accession>
<comment type="subcellular location">
    <subcellularLocation>
        <location evidence="1">Cytoplasm</location>
        <location evidence="1">Cytoskeleton</location>
        <location evidence="1">Flagellum axoneme</location>
    </subcellularLocation>
</comment>
<proteinExistence type="inferred from homology"/>
<evidence type="ECO:0000256" key="9">
    <source>
        <dbReference type="SAM" id="Coils"/>
    </source>
</evidence>
<evidence type="ECO:0000256" key="10">
    <source>
        <dbReference type="SAM" id="MobiDB-lite"/>
    </source>
</evidence>
<comment type="caution">
    <text evidence="11">The sequence shown here is derived from an EMBL/GenBank/DDBJ whole genome shotgun (WGS) entry which is preliminary data.</text>
</comment>
<feature type="region of interest" description="Disordered" evidence="10">
    <location>
        <begin position="1"/>
        <end position="91"/>
    </location>
</feature>
<protein>
    <recommendedName>
        <fullName evidence="13">Radial spoke protein 3</fullName>
    </recommendedName>
</protein>
<dbReference type="PANTHER" id="PTHR21648:SF0">
    <property type="entry name" value="RADIAL SPOKE HEAD PROTEIN 3 HOMOLOG"/>
    <property type="match status" value="1"/>
</dbReference>
<evidence type="ECO:0000256" key="2">
    <source>
        <dbReference type="ARBA" id="ARBA00006737"/>
    </source>
</evidence>
<keyword evidence="4" id="KW-0597">Phosphoprotein</keyword>
<evidence type="ECO:0000256" key="8">
    <source>
        <dbReference type="ARBA" id="ARBA00023273"/>
    </source>
</evidence>
<evidence type="ECO:0000256" key="1">
    <source>
        <dbReference type="ARBA" id="ARBA00004611"/>
    </source>
</evidence>
<sequence>MPGLKPQPPLTGKLSSPKSKTSQKLEPDQEEIPYPANIMFDRRVVRGNTWGARPPPPDPGLIKAARPSPSKKRARNPALVPPRTPPPVLGRRHIELQTESYLEELTDVIEEGDLFDFDREVEPILEVLVGKVLEQSLTEVAEEEELSSLRAHQQHFHQVRAAELAAVQRLEAAERRKKEERERRIKQALQQAAEEEALRKKVATQAYARDFLQGLMVSVFEDLRTAGHFYDPVEREVKDDFLPWLTAQVAEVSDRWAAARSAVQALTREAVARAIGQRSAAALERLEEVQAASRASDMAEQDQMAAHAAELVEFRARASPLLAAVQPDAVAPELVDKVRKEMEDVARAALPPPLPPVPAALLEEAGEDGDAAAAEAPPEAPEPPKIEISDADLLQELLENDDIPRAALQGALKTLLAAEAAAAAAAVTETEADTS</sequence>
<evidence type="ECO:0000256" key="3">
    <source>
        <dbReference type="ARBA" id="ARBA00022490"/>
    </source>
</evidence>
<gene>
    <name evidence="11" type="ORF">WJX84_002972</name>
</gene>
<evidence type="ECO:0000256" key="6">
    <source>
        <dbReference type="ARBA" id="ARBA00023069"/>
    </source>
</evidence>
<keyword evidence="12" id="KW-1185">Reference proteome</keyword>
<feature type="coiled-coil region" evidence="9">
    <location>
        <begin position="163"/>
        <end position="205"/>
    </location>
</feature>
<evidence type="ECO:0000313" key="11">
    <source>
        <dbReference type="EMBL" id="KAK9835923.1"/>
    </source>
</evidence>
<evidence type="ECO:0000313" key="12">
    <source>
        <dbReference type="Proteomes" id="UP001485043"/>
    </source>
</evidence>
<organism evidence="11 12">
    <name type="scientific">Apatococcus fuscideae</name>
    <dbReference type="NCBI Taxonomy" id="2026836"/>
    <lineage>
        <taxon>Eukaryota</taxon>
        <taxon>Viridiplantae</taxon>
        <taxon>Chlorophyta</taxon>
        <taxon>core chlorophytes</taxon>
        <taxon>Trebouxiophyceae</taxon>
        <taxon>Chlorellales</taxon>
        <taxon>Chlorellaceae</taxon>
        <taxon>Apatococcus</taxon>
    </lineage>
</organism>
<keyword evidence="5" id="KW-0282">Flagellum</keyword>
<name>A0AAW1RQI8_9CHLO</name>
<keyword evidence="6" id="KW-0969">Cilium</keyword>
<dbReference type="Pfam" id="PF06098">
    <property type="entry name" value="Radial_spoke_3"/>
    <property type="match status" value="1"/>
</dbReference>